<feature type="domain" description="Multidrug resistance protein MdtA-like barrel-sandwich hybrid" evidence="2">
    <location>
        <begin position="47"/>
        <end position="186"/>
    </location>
</feature>
<comment type="caution">
    <text evidence="5">The sequence shown here is derived from an EMBL/GenBank/DDBJ whole genome shotgun (WGS) entry which is preliminary data.</text>
</comment>
<dbReference type="STRING" id="104102.AtDm6_1498"/>
<proteinExistence type="predicted"/>
<feature type="transmembrane region" description="Helical" evidence="1">
    <location>
        <begin position="12"/>
        <end position="32"/>
    </location>
</feature>
<evidence type="ECO:0000313" key="5">
    <source>
        <dbReference type="EMBL" id="KGB23866.1"/>
    </source>
</evidence>
<dbReference type="Gene3D" id="2.40.50.100">
    <property type="match status" value="1"/>
</dbReference>
<evidence type="ECO:0000313" key="6">
    <source>
        <dbReference type="EMBL" id="KXV56028.1"/>
    </source>
</evidence>
<dbReference type="OrthoDB" id="9811754at2"/>
<reference evidence="7 10" key="2">
    <citation type="submission" date="2014-06" db="EMBL/GenBank/DDBJ databases">
        <authorList>
            <person name="Ju J."/>
            <person name="Zhang J."/>
        </authorList>
    </citation>
    <scope>NUCLEOTIDE SEQUENCE [LARGE SCALE GENOMIC DNA]</scope>
    <source>
        <strain evidence="7">DmW_042</strain>
    </source>
</reference>
<reference evidence="6 9" key="3">
    <citation type="submission" date="2015-06" db="EMBL/GenBank/DDBJ databases">
        <title>Improved classification and identification of acetic acid bacteria using matrix-assisted laser desorption/ionization time-of-flight mass spectrometry; Gluconobacter nephelii and Gluconobacter uchimurae are later heterotypic synonyms of Gluconobacter japonicus and Gluconobacter oxydans, respectively.</title>
        <authorList>
            <person name="Li L."/>
            <person name="Cleenwerck I."/>
            <person name="De Vuyst L."/>
            <person name="Vandamme P."/>
        </authorList>
    </citation>
    <scope>NUCLEOTIDE SEQUENCE [LARGE SCALE GENOMIC DNA]</scope>
    <source>
        <strain evidence="6 9">LMG 1663</strain>
    </source>
</reference>
<feature type="domain" description="p-hydroxybenzoic acid efflux pump subunit AaeA-like beta-barrel" evidence="3">
    <location>
        <begin position="190"/>
        <end position="286"/>
    </location>
</feature>
<evidence type="ECO:0000313" key="7">
    <source>
        <dbReference type="EMBL" id="OUI86131.1"/>
    </source>
</evidence>
<dbReference type="Pfam" id="PF25917">
    <property type="entry name" value="BSH_RND"/>
    <property type="match status" value="1"/>
</dbReference>
<evidence type="ECO:0000259" key="3">
    <source>
        <dbReference type="Pfam" id="PF25963"/>
    </source>
</evidence>
<evidence type="ECO:0000256" key="1">
    <source>
        <dbReference type="SAM" id="Phobius"/>
    </source>
</evidence>
<dbReference type="Proteomes" id="UP000321800">
    <property type="component" value="Unassembled WGS sequence"/>
</dbReference>
<dbReference type="EMBL" id="LHZT01000129">
    <property type="protein sequence ID" value="KXV56028.1"/>
    <property type="molecule type" value="Genomic_DNA"/>
</dbReference>
<dbReference type="Proteomes" id="UP000194565">
    <property type="component" value="Unassembled WGS sequence"/>
</dbReference>
<keyword evidence="1" id="KW-0812">Transmembrane</keyword>
<dbReference type="InterPro" id="IPR058634">
    <property type="entry name" value="AaeA-lik-b-barrel"/>
</dbReference>
<dbReference type="PATRIC" id="fig|104102.12.peg.1963"/>
<protein>
    <submittedName>
        <fullName evidence="7">Membrane protein</fullName>
    </submittedName>
    <submittedName>
        <fullName evidence="5">Putative multidrug resistance efflux pump</fullName>
    </submittedName>
</protein>
<dbReference type="InterPro" id="IPR050393">
    <property type="entry name" value="MFP_Efflux_Pump"/>
</dbReference>
<sequence>MFERARRALQFVTTGTILAIAAIVALVLWDYYTAAPWTRNGQVRVQVADIAPRVSGQIIDVRVRDNQFVHAGDVLYDIDPFDFKVALATATARVNERQADMVLKDTQQTRRDKLTEVAASREEKQVYQATADIAKAQYGEAMAALSQAKINLDRTHVRSTVTGYVTNLIMRVGDFATAGKSNIRVIDASSYWVDGYFEETKIRAIHVGDRVRMDLMGYRAPMWGHVVSITRGIATPNATPATQGLPSVDPVYTWVRLAQRIPVRVHIDSIPPGTQLAAGMTTTVTIVGSKGKRAHDTLTETFDRLHDTLMGGTGGSGTRD</sequence>
<dbReference type="AlphaFoldDB" id="A0A094ZNM3"/>
<dbReference type="Pfam" id="PF25963">
    <property type="entry name" value="Beta-barrel_AAEA"/>
    <property type="match status" value="1"/>
</dbReference>
<dbReference type="InterPro" id="IPR058625">
    <property type="entry name" value="MdtA-like_BSH"/>
</dbReference>
<dbReference type="PANTHER" id="PTHR30367:SF1">
    <property type="entry name" value="MULTIDRUG RESISTANCE PROTEIN MDTN"/>
    <property type="match status" value="1"/>
</dbReference>
<dbReference type="Proteomes" id="UP000029448">
    <property type="component" value="Unassembled WGS sequence"/>
</dbReference>
<keyword evidence="1" id="KW-1133">Transmembrane helix</keyword>
<evidence type="ECO:0000313" key="4">
    <source>
        <dbReference type="EMBL" id="GEL49924.1"/>
    </source>
</evidence>
<evidence type="ECO:0000259" key="2">
    <source>
        <dbReference type="Pfam" id="PF25917"/>
    </source>
</evidence>
<organism evidence="5 8">
    <name type="scientific">Acetobacter tropicalis</name>
    <dbReference type="NCBI Taxonomy" id="104102"/>
    <lineage>
        <taxon>Bacteria</taxon>
        <taxon>Pseudomonadati</taxon>
        <taxon>Pseudomonadota</taxon>
        <taxon>Alphaproteobacteria</taxon>
        <taxon>Acetobacterales</taxon>
        <taxon>Acetobacteraceae</taxon>
        <taxon>Acetobacter</taxon>
    </lineage>
</organism>
<dbReference type="RefSeq" id="WP_035379534.1">
    <property type="nucleotide sequence ID" value="NZ_BJVR01000006.1"/>
</dbReference>
<accession>A0A094ZNM3</accession>
<evidence type="ECO:0000313" key="10">
    <source>
        <dbReference type="Proteomes" id="UP000194565"/>
    </source>
</evidence>
<keyword evidence="8" id="KW-1185">Reference proteome</keyword>
<evidence type="ECO:0000313" key="8">
    <source>
        <dbReference type="Proteomes" id="UP000029448"/>
    </source>
</evidence>
<dbReference type="EMBL" id="JOMM01000026">
    <property type="protein sequence ID" value="OUI86131.1"/>
    <property type="molecule type" value="Genomic_DNA"/>
</dbReference>
<dbReference type="SUPFAM" id="SSF111369">
    <property type="entry name" value="HlyD-like secretion proteins"/>
    <property type="match status" value="1"/>
</dbReference>
<reference evidence="4 11" key="4">
    <citation type="submission" date="2019-07" db="EMBL/GenBank/DDBJ databases">
        <title>Whole genome shotgun sequence of Acetobacter tropicalis NBRC 16470.</title>
        <authorList>
            <person name="Hosoyama A."/>
            <person name="Uohara A."/>
            <person name="Ohji S."/>
            <person name="Ichikawa N."/>
        </authorList>
    </citation>
    <scope>NUCLEOTIDE SEQUENCE [LARGE SCALE GENOMIC DNA]</scope>
    <source>
        <strain evidence="4 11">NBRC 16470</strain>
    </source>
</reference>
<gene>
    <name evidence="6" type="ORF">AD947_13340</name>
    <name evidence="5" type="ORF">AtDm6_1498</name>
    <name evidence="4" type="ORF">ATR01nite_09990</name>
    <name evidence="7" type="ORF">HC62_08235</name>
</gene>
<dbReference type="Gene3D" id="2.40.30.170">
    <property type="match status" value="1"/>
</dbReference>
<dbReference type="Proteomes" id="UP000075411">
    <property type="component" value="Unassembled WGS sequence"/>
</dbReference>
<keyword evidence="1" id="KW-0472">Membrane</keyword>
<name>A0A094ZNM3_9PROT</name>
<reference evidence="5 8" key="1">
    <citation type="submission" date="2014-06" db="EMBL/GenBank/DDBJ databases">
        <title>Functional and comparative genomic analyses of the Drosophila gut microbiota identify candidate symbiosis factors.</title>
        <authorList>
            <person name="Newell P.D."/>
            <person name="Chaston J.M."/>
            <person name="Douglas A.E."/>
        </authorList>
    </citation>
    <scope>NUCLEOTIDE SEQUENCE [LARGE SCALE GENOMIC DNA]</scope>
    <source>
        <strain evidence="5 8">DmCS_006</strain>
    </source>
</reference>
<dbReference type="PANTHER" id="PTHR30367">
    <property type="entry name" value="P-HYDROXYBENZOIC ACID EFFLUX PUMP SUBUNIT AAEA-RELATED"/>
    <property type="match status" value="1"/>
</dbReference>
<evidence type="ECO:0000313" key="11">
    <source>
        <dbReference type="Proteomes" id="UP000321800"/>
    </source>
</evidence>
<dbReference type="EMBL" id="BJVR01000006">
    <property type="protein sequence ID" value="GEL49924.1"/>
    <property type="molecule type" value="Genomic_DNA"/>
</dbReference>
<evidence type="ECO:0000313" key="9">
    <source>
        <dbReference type="Proteomes" id="UP000075411"/>
    </source>
</evidence>
<dbReference type="EMBL" id="JOKM01000054">
    <property type="protein sequence ID" value="KGB23866.1"/>
    <property type="molecule type" value="Genomic_DNA"/>
</dbReference>
<dbReference type="GeneID" id="89477312"/>